<feature type="region of interest" description="Disordered" evidence="6">
    <location>
        <begin position="313"/>
        <end position="387"/>
    </location>
</feature>
<dbReference type="PANTHER" id="PTHR47983">
    <property type="entry name" value="PTO-INTERACTING PROTEIN 1-LIKE"/>
    <property type="match status" value="1"/>
</dbReference>
<keyword evidence="5" id="KW-0067">ATP-binding</keyword>
<reference evidence="8" key="1">
    <citation type="journal article" date="2018" name="DNA Res.">
        <title>Multiple hybrid de novo genome assembly of finger millet, an orphan allotetraploid crop.</title>
        <authorList>
            <person name="Hatakeyama M."/>
            <person name="Aluri S."/>
            <person name="Balachadran M.T."/>
            <person name="Sivarajan S.R."/>
            <person name="Patrignani A."/>
            <person name="Gruter S."/>
            <person name="Poveda L."/>
            <person name="Shimizu-Inatsugi R."/>
            <person name="Baeten J."/>
            <person name="Francoijs K.J."/>
            <person name="Nataraja K.N."/>
            <person name="Reddy Y.A.N."/>
            <person name="Phadnis S."/>
            <person name="Ravikumar R.L."/>
            <person name="Schlapbach R."/>
            <person name="Sreeman S.M."/>
            <person name="Shimizu K.K."/>
        </authorList>
    </citation>
    <scope>NUCLEOTIDE SEQUENCE</scope>
</reference>
<gene>
    <name evidence="8" type="primary">ga00365</name>
    <name evidence="8" type="ORF">PR202_ga00365</name>
</gene>
<proteinExistence type="predicted"/>
<dbReference type="GO" id="GO:0005524">
    <property type="term" value="F:ATP binding"/>
    <property type="evidence" value="ECO:0007669"/>
    <property type="project" value="UniProtKB-KW"/>
</dbReference>
<evidence type="ECO:0000313" key="8">
    <source>
        <dbReference type="EMBL" id="GJM84672.1"/>
    </source>
</evidence>
<protein>
    <recommendedName>
        <fullName evidence="7">Protein kinase domain-containing protein</fullName>
    </recommendedName>
</protein>
<keyword evidence="9" id="KW-1185">Reference proteome</keyword>
<dbReference type="GO" id="GO:0004672">
    <property type="term" value="F:protein kinase activity"/>
    <property type="evidence" value="ECO:0007669"/>
    <property type="project" value="InterPro"/>
</dbReference>
<keyword evidence="2" id="KW-0808">Transferase</keyword>
<reference evidence="8" key="2">
    <citation type="submission" date="2021-12" db="EMBL/GenBank/DDBJ databases">
        <title>Resequencing data analysis of finger millet.</title>
        <authorList>
            <person name="Hatakeyama M."/>
            <person name="Aluri S."/>
            <person name="Balachadran M.T."/>
            <person name="Sivarajan S.R."/>
            <person name="Poveda L."/>
            <person name="Shimizu-Inatsugi R."/>
            <person name="Schlapbach R."/>
            <person name="Sreeman S.M."/>
            <person name="Shimizu K.K."/>
        </authorList>
    </citation>
    <scope>NUCLEOTIDE SEQUENCE</scope>
</reference>
<dbReference type="Gene3D" id="3.30.200.20">
    <property type="entry name" value="Phosphorylase Kinase, domain 1"/>
    <property type="match status" value="1"/>
</dbReference>
<organism evidence="8 9">
    <name type="scientific">Eleusine coracana subsp. coracana</name>
    <dbReference type="NCBI Taxonomy" id="191504"/>
    <lineage>
        <taxon>Eukaryota</taxon>
        <taxon>Viridiplantae</taxon>
        <taxon>Streptophyta</taxon>
        <taxon>Embryophyta</taxon>
        <taxon>Tracheophyta</taxon>
        <taxon>Spermatophyta</taxon>
        <taxon>Magnoliopsida</taxon>
        <taxon>Liliopsida</taxon>
        <taxon>Poales</taxon>
        <taxon>Poaceae</taxon>
        <taxon>PACMAD clade</taxon>
        <taxon>Chloridoideae</taxon>
        <taxon>Cynodonteae</taxon>
        <taxon>Eleusininae</taxon>
        <taxon>Eleusine</taxon>
    </lineage>
</organism>
<evidence type="ECO:0000259" key="7">
    <source>
        <dbReference type="PROSITE" id="PS50011"/>
    </source>
</evidence>
<evidence type="ECO:0000313" key="9">
    <source>
        <dbReference type="Proteomes" id="UP001054889"/>
    </source>
</evidence>
<dbReference type="AlphaFoldDB" id="A0AAV5BGV1"/>
<feature type="domain" description="Protein kinase" evidence="7">
    <location>
        <begin position="91"/>
        <end position="396"/>
    </location>
</feature>
<dbReference type="InterPro" id="IPR001245">
    <property type="entry name" value="Ser-Thr/Tyr_kinase_cat_dom"/>
</dbReference>
<feature type="compositionally biased region" description="Basic residues" evidence="6">
    <location>
        <begin position="362"/>
        <end position="378"/>
    </location>
</feature>
<sequence length="524" mass="56513">MVGSAAAFCASWVASRIEPRVPHGRICRVMRGVVEGGEGDVHCFPDPSDFFARLQLSAGRPSFLPDNRSPEVSVDVPEVATRELKKATRPFSEKTLTGEGRYAEVYRTSLPSGTTVAAKRLKAPSSQRWKASDAAFLMRQVSVASRLRHHNLVRLLGYNITADLCVLLYQSSPPWAPSTTPCTVAPHGRLAKAGRSWPTLSWAQRVRVALDAANGLAYLHGAGVTHHDVRSTNVLLFQGFRAKIGDYDLFKQLPEKDVENDSWCMLWALQVRYHGPSDPEGRDVFCFGVVLLELLTGNKAEDSKLKLVLHHSACSLPPPPPPRGRVATDRLPRARRRRPPPSRTPPPPSDAPPPPVYLARAAARKRLSRARPRRRRAPPSRAPLPPLATSLAHAAAARTRLPPRAPLLLPLLSRGDPHGGVLLQSDPARLAPPPPPTRGSAQRRPPPVGSGVPCSSSWTSRTVALEQDLVGGGPQRCCSPPLSAPSPSSPPPARRGAPPSPSSSAVARLARLRGGRAQGWLGGV</sequence>
<dbReference type="Proteomes" id="UP001054889">
    <property type="component" value="Unassembled WGS sequence"/>
</dbReference>
<name>A0AAV5BGV1_ELECO</name>
<dbReference type="InterPro" id="IPR000719">
    <property type="entry name" value="Prot_kinase_dom"/>
</dbReference>
<evidence type="ECO:0000256" key="6">
    <source>
        <dbReference type="SAM" id="MobiDB-lite"/>
    </source>
</evidence>
<dbReference type="InterPro" id="IPR008266">
    <property type="entry name" value="Tyr_kinase_AS"/>
</dbReference>
<accession>A0AAV5BGV1</accession>
<keyword evidence="1" id="KW-0597">Phosphoprotein</keyword>
<feature type="compositionally biased region" description="Pro residues" evidence="6">
    <location>
        <begin position="482"/>
        <end position="501"/>
    </location>
</feature>
<evidence type="ECO:0000256" key="5">
    <source>
        <dbReference type="ARBA" id="ARBA00022840"/>
    </source>
</evidence>
<dbReference type="PANTHER" id="PTHR47983:SF32">
    <property type="entry name" value="PROTEIN KINASE DOMAIN-CONTAINING PROTEIN"/>
    <property type="match status" value="1"/>
</dbReference>
<dbReference type="Pfam" id="PF07714">
    <property type="entry name" value="PK_Tyr_Ser-Thr"/>
    <property type="match status" value="1"/>
</dbReference>
<dbReference type="EMBL" id="BQKI01000001">
    <property type="protein sequence ID" value="GJM84672.1"/>
    <property type="molecule type" value="Genomic_DNA"/>
</dbReference>
<evidence type="ECO:0000256" key="1">
    <source>
        <dbReference type="ARBA" id="ARBA00022553"/>
    </source>
</evidence>
<dbReference type="InterPro" id="IPR052101">
    <property type="entry name" value="Plant_StressResp_Kinase"/>
</dbReference>
<keyword evidence="4" id="KW-0418">Kinase</keyword>
<dbReference type="InterPro" id="IPR011009">
    <property type="entry name" value="Kinase-like_dom_sf"/>
</dbReference>
<dbReference type="PROSITE" id="PS50011">
    <property type="entry name" value="PROTEIN_KINASE_DOM"/>
    <property type="match status" value="1"/>
</dbReference>
<evidence type="ECO:0000256" key="4">
    <source>
        <dbReference type="ARBA" id="ARBA00022777"/>
    </source>
</evidence>
<feature type="region of interest" description="Disordered" evidence="6">
    <location>
        <begin position="418"/>
        <end position="506"/>
    </location>
</feature>
<dbReference type="Gene3D" id="1.10.510.10">
    <property type="entry name" value="Transferase(Phosphotransferase) domain 1"/>
    <property type="match status" value="1"/>
</dbReference>
<feature type="compositionally biased region" description="Pro residues" evidence="6">
    <location>
        <begin position="341"/>
        <end position="356"/>
    </location>
</feature>
<comment type="caution">
    <text evidence="8">The sequence shown here is derived from an EMBL/GenBank/DDBJ whole genome shotgun (WGS) entry which is preliminary data.</text>
</comment>
<dbReference type="PROSITE" id="PS00109">
    <property type="entry name" value="PROTEIN_KINASE_TYR"/>
    <property type="match status" value="1"/>
</dbReference>
<keyword evidence="3" id="KW-0547">Nucleotide-binding</keyword>
<dbReference type="SUPFAM" id="SSF56112">
    <property type="entry name" value="Protein kinase-like (PK-like)"/>
    <property type="match status" value="1"/>
</dbReference>
<evidence type="ECO:0000256" key="3">
    <source>
        <dbReference type="ARBA" id="ARBA00022741"/>
    </source>
</evidence>
<evidence type="ECO:0000256" key="2">
    <source>
        <dbReference type="ARBA" id="ARBA00022679"/>
    </source>
</evidence>